<dbReference type="OrthoDB" id="10068424at2759"/>
<name>A0A6G0YR16_APHCR</name>
<evidence type="ECO:0000259" key="1">
    <source>
        <dbReference type="Pfam" id="PF05699"/>
    </source>
</evidence>
<comment type="caution">
    <text evidence="2">The sequence shown here is derived from an EMBL/GenBank/DDBJ whole genome shotgun (WGS) entry which is preliminary data.</text>
</comment>
<dbReference type="Pfam" id="PF05699">
    <property type="entry name" value="Dimer_Tnp_hAT"/>
    <property type="match status" value="1"/>
</dbReference>
<evidence type="ECO:0000313" key="2">
    <source>
        <dbReference type="EMBL" id="KAF0759939.1"/>
    </source>
</evidence>
<gene>
    <name evidence="2" type="ORF">FWK35_00006291</name>
</gene>
<sequence length="123" mass="14145">MILGLNKFKHRLMQVALIIPVSSVTCEQSFSSMRRLKNRLRSSMLQQCFTNLNVANCIDSEEILNKFATVDRKLFKNELAPLPKYERGAHQEMHGFPVGLSAHYIRLKTKENFKFSLSLTKNG</sequence>
<proteinExistence type="predicted"/>
<evidence type="ECO:0000313" key="3">
    <source>
        <dbReference type="Proteomes" id="UP000478052"/>
    </source>
</evidence>
<dbReference type="GO" id="GO:0046983">
    <property type="term" value="F:protein dimerization activity"/>
    <property type="evidence" value="ECO:0007669"/>
    <property type="project" value="InterPro"/>
</dbReference>
<keyword evidence="3" id="KW-1185">Reference proteome</keyword>
<dbReference type="AlphaFoldDB" id="A0A6G0YR16"/>
<dbReference type="InterPro" id="IPR008906">
    <property type="entry name" value="HATC_C_dom"/>
</dbReference>
<protein>
    <submittedName>
        <fullName evidence="2">Zinc finger MYM-type protein 1</fullName>
    </submittedName>
</protein>
<dbReference type="EMBL" id="VUJU01002837">
    <property type="protein sequence ID" value="KAF0759939.1"/>
    <property type="molecule type" value="Genomic_DNA"/>
</dbReference>
<accession>A0A6G0YR16</accession>
<organism evidence="2 3">
    <name type="scientific">Aphis craccivora</name>
    <name type="common">Cowpea aphid</name>
    <dbReference type="NCBI Taxonomy" id="307492"/>
    <lineage>
        <taxon>Eukaryota</taxon>
        <taxon>Metazoa</taxon>
        <taxon>Ecdysozoa</taxon>
        <taxon>Arthropoda</taxon>
        <taxon>Hexapoda</taxon>
        <taxon>Insecta</taxon>
        <taxon>Pterygota</taxon>
        <taxon>Neoptera</taxon>
        <taxon>Paraneoptera</taxon>
        <taxon>Hemiptera</taxon>
        <taxon>Sternorrhyncha</taxon>
        <taxon>Aphidomorpha</taxon>
        <taxon>Aphidoidea</taxon>
        <taxon>Aphididae</taxon>
        <taxon>Aphidini</taxon>
        <taxon>Aphis</taxon>
        <taxon>Aphis</taxon>
    </lineage>
</organism>
<feature type="domain" description="HAT C-terminal dimerisation" evidence="1">
    <location>
        <begin position="11"/>
        <end position="47"/>
    </location>
</feature>
<reference evidence="2 3" key="1">
    <citation type="submission" date="2019-08" db="EMBL/GenBank/DDBJ databases">
        <title>Whole genome of Aphis craccivora.</title>
        <authorList>
            <person name="Voronova N.V."/>
            <person name="Shulinski R.S."/>
            <person name="Bandarenka Y.V."/>
            <person name="Zhorov D.G."/>
            <person name="Warner D."/>
        </authorList>
    </citation>
    <scope>NUCLEOTIDE SEQUENCE [LARGE SCALE GENOMIC DNA]</scope>
    <source>
        <strain evidence="2">180601</strain>
        <tissue evidence="2">Whole Body</tissue>
    </source>
</reference>
<dbReference type="Proteomes" id="UP000478052">
    <property type="component" value="Unassembled WGS sequence"/>
</dbReference>